<dbReference type="AlphaFoldDB" id="A0A4Z2IBI5"/>
<feature type="compositionally biased region" description="Basic and acidic residues" evidence="1">
    <location>
        <begin position="147"/>
        <end position="158"/>
    </location>
</feature>
<accession>A0A4Z2IBI5</accession>
<protein>
    <submittedName>
        <fullName evidence="2">Uncharacterized protein</fullName>
    </submittedName>
</protein>
<reference evidence="2 3" key="1">
    <citation type="submission" date="2019-03" db="EMBL/GenBank/DDBJ databases">
        <title>First draft genome of Liparis tanakae, snailfish: a comprehensive survey of snailfish specific genes.</title>
        <authorList>
            <person name="Kim W."/>
            <person name="Song I."/>
            <person name="Jeong J.-H."/>
            <person name="Kim D."/>
            <person name="Kim S."/>
            <person name="Ryu S."/>
            <person name="Song J.Y."/>
            <person name="Lee S.K."/>
        </authorList>
    </citation>
    <scope>NUCLEOTIDE SEQUENCE [LARGE SCALE GENOMIC DNA]</scope>
    <source>
        <tissue evidence="2">Muscle</tissue>
    </source>
</reference>
<feature type="region of interest" description="Disordered" evidence="1">
    <location>
        <begin position="145"/>
        <end position="186"/>
    </location>
</feature>
<dbReference type="EMBL" id="SRLO01000104">
    <property type="protein sequence ID" value="TNN75356.1"/>
    <property type="molecule type" value="Genomic_DNA"/>
</dbReference>
<feature type="compositionally biased region" description="Polar residues" evidence="1">
    <location>
        <begin position="166"/>
        <end position="179"/>
    </location>
</feature>
<proteinExistence type="predicted"/>
<gene>
    <name evidence="2" type="ORF">EYF80_014403</name>
</gene>
<feature type="region of interest" description="Disordered" evidence="1">
    <location>
        <begin position="40"/>
        <end position="64"/>
    </location>
</feature>
<evidence type="ECO:0000313" key="3">
    <source>
        <dbReference type="Proteomes" id="UP000314294"/>
    </source>
</evidence>
<evidence type="ECO:0000256" key="1">
    <source>
        <dbReference type="SAM" id="MobiDB-lite"/>
    </source>
</evidence>
<keyword evidence="3" id="KW-1185">Reference proteome</keyword>
<name>A0A4Z2IBI5_9TELE</name>
<dbReference type="Proteomes" id="UP000314294">
    <property type="component" value="Unassembled WGS sequence"/>
</dbReference>
<evidence type="ECO:0000313" key="2">
    <source>
        <dbReference type="EMBL" id="TNN75356.1"/>
    </source>
</evidence>
<organism evidence="2 3">
    <name type="scientific">Liparis tanakae</name>
    <name type="common">Tanaka's snailfish</name>
    <dbReference type="NCBI Taxonomy" id="230148"/>
    <lineage>
        <taxon>Eukaryota</taxon>
        <taxon>Metazoa</taxon>
        <taxon>Chordata</taxon>
        <taxon>Craniata</taxon>
        <taxon>Vertebrata</taxon>
        <taxon>Euteleostomi</taxon>
        <taxon>Actinopterygii</taxon>
        <taxon>Neopterygii</taxon>
        <taxon>Teleostei</taxon>
        <taxon>Neoteleostei</taxon>
        <taxon>Acanthomorphata</taxon>
        <taxon>Eupercaria</taxon>
        <taxon>Perciformes</taxon>
        <taxon>Cottioidei</taxon>
        <taxon>Cottales</taxon>
        <taxon>Liparidae</taxon>
        <taxon>Liparis</taxon>
    </lineage>
</organism>
<comment type="caution">
    <text evidence="2">The sequence shown here is derived from an EMBL/GenBank/DDBJ whole genome shotgun (WGS) entry which is preliminary data.</text>
</comment>
<sequence>MCASARKQLVGRSLAHREAFTATSPVPGPVGQTHKVTIRQRGPQWQNGPDARRMPSRSDGNQTAIGQLSGALQPREGQLKENFLPSGSINAPVTFGSLGGCNSGKNRLSLDALLVLKHIAVHEAIQHGGVGVDINVELQTNSLMEEGTDRAERTEGQKTRKHSMLVGNTGSLSDDSYSPHQCVHWD</sequence>